<keyword evidence="2 4" id="KW-0689">Ribosomal protein</keyword>
<gene>
    <name evidence="6" type="ORF">M153_7460003304</name>
</gene>
<dbReference type="OrthoDB" id="623277at2759"/>
<dbReference type="InterPro" id="IPR009068">
    <property type="entry name" value="uS15_NS1_RNA-bd_sf"/>
</dbReference>
<dbReference type="InterPro" id="IPR023029">
    <property type="entry name" value="Ribosomal_uS15_arc_euk"/>
</dbReference>
<dbReference type="GO" id="GO:0006412">
    <property type="term" value="P:translation"/>
    <property type="evidence" value="ECO:0007669"/>
    <property type="project" value="InterPro"/>
</dbReference>
<feature type="domain" description="Small ribosomal subunit protein uS15 N-terminal" evidence="5">
    <location>
        <begin position="1"/>
        <end position="60"/>
    </location>
</feature>
<organism evidence="6 7">
    <name type="scientific">Pseudoloma neurophilia</name>
    <dbReference type="NCBI Taxonomy" id="146866"/>
    <lineage>
        <taxon>Eukaryota</taxon>
        <taxon>Fungi</taxon>
        <taxon>Fungi incertae sedis</taxon>
        <taxon>Microsporidia</taxon>
        <taxon>Pseudoloma</taxon>
    </lineage>
</organism>
<evidence type="ECO:0000256" key="4">
    <source>
        <dbReference type="RuleBase" id="RU003919"/>
    </source>
</evidence>
<proteinExistence type="inferred from homology"/>
<comment type="caution">
    <text evidence="6">The sequence shown here is derived from an EMBL/GenBank/DDBJ whole genome shotgun (WGS) entry which is preliminary data.</text>
</comment>
<dbReference type="GO" id="GO:0070181">
    <property type="term" value="F:small ribosomal subunit rRNA binding"/>
    <property type="evidence" value="ECO:0007669"/>
    <property type="project" value="EnsemblFungi"/>
</dbReference>
<dbReference type="GO" id="GO:0000462">
    <property type="term" value="P:maturation of SSU-rRNA from tricistronic rRNA transcript (SSU-rRNA, 5.8S rRNA, LSU-rRNA)"/>
    <property type="evidence" value="ECO:0007669"/>
    <property type="project" value="EnsemblFungi"/>
</dbReference>
<dbReference type="CDD" id="cd00353">
    <property type="entry name" value="Ribosomal_S15p_S13e"/>
    <property type="match status" value="1"/>
</dbReference>
<dbReference type="GO" id="GO:0022627">
    <property type="term" value="C:cytosolic small ribosomal subunit"/>
    <property type="evidence" value="ECO:0007669"/>
    <property type="project" value="EnsemblFungi"/>
</dbReference>
<sequence>MARMHSNNKGKAQSVVPYHSFYPSHVTKTKEEIIAKICTLGRKNIVPSMIGNILRDEDGIGRISDMTHTTMTNVLRIHNLQSKIPEDLNALVKKCTNMRAHLERFKNDNDQKYRLIQTESRMYRLARYYKKKGRIDDKWKPSFRLASSQ</sequence>
<dbReference type="InterPro" id="IPR012606">
    <property type="entry name" value="Ribosomal_uS15_N"/>
</dbReference>
<protein>
    <submittedName>
        <fullName evidence="6">40S ribosomal protein S13</fullName>
    </submittedName>
</protein>
<evidence type="ECO:0000313" key="7">
    <source>
        <dbReference type="Proteomes" id="UP000051530"/>
    </source>
</evidence>
<dbReference type="Pfam" id="PF00312">
    <property type="entry name" value="Ribosomal_S15"/>
    <property type="match status" value="1"/>
</dbReference>
<dbReference type="Gene3D" id="1.10.287.10">
    <property type="entry name" value="S15/NS1, RNA-binding"/>
    <property type="match status" value="1"/>
</dbReference>
<evidence type="ECO:0000256" key="3">
    <source>
        <dbReference type="ARBA" id="ARBA00023274"/>
    </source>
</evidence>
<dbReference type="EMBL" id="LGUB01000287">
    <property type="protein sequence ID" value="KRH93583.1"/>
    <property type="molecule type" value="Genomic_DNA"/>
</dbReference>
<dbReference type="Gene3D" id="4.10.860.130">
    <property type="match status" value="1"/>
</dbReference>
<dbReference type="Pfam" id="PF08069">
    <property type="entry name" value="Ribosomal_S13_N"/>
    <property type="match status" value="1"/>
</dbReference>
<comment type="similarity">
    <text evidence="1 4">Belongs to the universal ribosomal protein uS15 family.</text>
</comment>
<reference evidence="6 7" key="1">
    <citation type="submission" date="2015-07" db="EMBL/GenBank/DDBJ databases">
        <title>The genome of Pseudoloma neurophilia, a relevant intracellular parasite of the zebrafish.</title>
        <authorList>
            <person name="Ndikumana S."/>
            <person name="Pelin A."/>
            <person name="Sanders J."/>
            <person name="Corradi N."/>
        </authorList>
    </citation>
    <scope>NUCLEOTIDE SEQUENCE [LARGE SCALE GENOMIC DNA]</scope>
    <source>
        <strain evidence="6 7">MK1</strain>
    </source>
</reference>
<dbReference type="PANTHER" id="PTHR11885:SF6">
    <property type="entry name" value="SMALL RIBOSOMAL SUBUNIT PROTEIN US15"/>
    <property type="match status" value="1"/>
</dbReference>
<evidence type="ECO:0000313" key="6">
    <source>
        <dbReference type="EMBL" id="KRH93583.1"/>
    </source>
</evidence>
<dbReference type="SUPFAM" id="SSF47060">
    <property type="entry name" value="S15/NS1 RNA-binding domain"/>
    <property type="match status" value="1"/>
</dbReference>
<name>A0A0R0M2C9_9MICR</name>
<dbReference type="PANTHER" id="PTHR11885">
    <property type="entry name" value="RIBOSOMAL PROTEIN S15P/S13E"/>
    <property type="match status" value="1"/>
</dbReference>
<evidence type="ECO:0000256" key="2">
    <source>
        <dbReference type="ARBA" id="ARBA00022980"/>
    </source>
</evidence>
<dbReference type="VEuPathDB" id="MicrosporidiaDB:M153_7460003304"/>
<dbReference type="GO" id="GO:0003735">
    <property type="term" value="F:structural constituent of ribosome"/>
    <property type="evidence" value="ECO:0007669"/>
    <property type="project" value="EnsemblFungi"/>
</dbReference>
<dbReference type="SMART" id="SM01386">
    <property type="entry name" value="Ribosomal_S13_N"/>
    <property type="match status" value="1"/>
</dbReference>
<keyword evidence="7" id="KW-1185">Reference proteome</keyword>
<keyword evidence="3 4" id="KW-0687">Ribonucleoprotein</keyword>
<evidence type="ECO:0000256" key="1">
    <source>
        <dbReference type="ARBA" id="ARBA00008434"/>
    </source>
</evidence>
<dbReference type="AlphaFoldDB" id="A0A0R0M2C9"/>
<evidence type="ECO:0000259" key="5">
    <source>
        <dbReference type="SMART" id="SM01386"/>
    </source>
</evidence>
<accession>A0A0R0M2C9</accession>
<dbReference type="Proteomes" id="UP000051530">
    <property type="component" value="Unassembled WGS sequence"/>
</dbReference>
<dbReference type="InterPro" id="IPR000589">
    <property type="entry name" value="Ribosomal_uS15"/>
</dbReference>